<proteinExistence type="predicted"/>
<comment type="caution">
    <text evidence="1">The sequence shown here is derived from an EMBL/GenBank/DDBJ whole genome shotgun (WGS) entry which is preliminary data.</text>
</comment>
<organism evidence="1 2">
    <name type="scientific">Leptospira selangorensis</name>
    <dbReference type="NCBI Taxonomy" id="2484982"/>
    <lineage>
        <taxon>Bacteria</taxon>
        <taxon>Pseudomonadati</taxon>
        <taxon>Spirochaetota</taxon>
        <taxon>Spirochaetia</taxon>
        <taxon>Leptospirales</taxon>
        <taxon>Leptospiraceae</taxon>
        <taxon>Leptospira</taxon>
    </lineage>
</organism>
<sequence>MQKDHAKHNEAVCDLLLANGNFSDWVVTTSFYSALHYVQHEIFPITEQGITFPDLDSYYHHLKQNGKQKSKHRVTINLVNTHIKNAAPKYRWLYDSCMNARYTNYKISKTLATQARKYLTEIKQNLKK</sequence>
<keyword evidence="2" id="KW-1185">Reference proteome</keyword>
<name>A0ABY2N0Q1_9LEPT</name>
<evidence type="ECO:0000313" key="2">
    <source>
        <dbReference type="Proteomes" id="UP000298057"/>
    </source>
</evidence>
<dbReference type="Proteomes" id="UP000298057">
    <property type="component" value="Unassembled WGS sequence"/>
</dbReference>
<dbReference type="Gene3D" id="1.20.120.330">
    <property type="entry name" value="Nucleotidyltransferases domain 2"/>
    <property type="match status" value="1"/>
</dbReference>
<accession>A0ABY2N0Q1</accession>
<protein>
    <submittedName>
        <fullName evidence="1">Uncharacterized protein</fullName>
    </submittedName>
</protein>
<evidence type="ECO:0000313" key="1">
    <source>
        <dbReference type="EMBL" id="TGM13637.1"/>
    </source>
</evidence>
<gene>
    <name evidence="1" type="ORF">EHQ82_19240</name>
</gene>
<dbReference type="RefSeq" id="WP_135628967.1">
    <property type="nucleotide sequence ID" value="NZ_RQGU01000142.1"/>
</dbReference>
<dbReference type="EMBL" id="RQGU01000142">
    <property type="protein sequence ID" value="TGM13637.1"/>
    <property type="molecule type" value="Genomic_DNA"/>
</dbReference>
<reference evidence="2" key="1">
    <citation type="journal article" date="2019" name="PLoS Negl. Trop. Dis.">
        <title>Revisiting the worldwide diversity of Leptospira species in the environment.</title>
        <authorList>
            <person name="Vincent A.T."/>
            <person name="Schiettekatte O."/>
            <person name="Bourhy P."/>
            <person name="Veyrier F.J."/>
            <person name="Picardeau M."/>
        </authorList>
    </citation>
    <scope>NUCLEOTIDE SEQUENCE [LARGE SCALE GENOMIC DNA]</scope>
    <source>
        <strain evidence="2">201702406</strain>
    </source>
</reference>